<evidence type="ECO:0000256" key="1">
    <source>
        <dbReference type="SAM" id="Coils"/>
    </source>
</evidence>
<name>A0ABS6E9G4_9FIRM</name>
<reference evidence="2 3" key="1">
    <citation type="submission" date="2021-06" db="EMBL/GenBank/DDBJ databases">
        <authorList>
            <person name="Sun Q."/>
            <person name="Li D."/>
        </authorList>
    </citation>
    <scope>NUCLEOTIDE SEQUENCE [LARGE SCALE GENOMIC DNA]</scope>
    <source>
        <strain evidence="2 3">MSJ-40</strain>
    </source>
</reference>
<sequence>MKDVNWIKENYLLFLDEKQENLKDLIKDLQKEERIDEANLEKVRLNIVEIFSKMFNISLNDNPMVLKEKYLNFFDKIANPWYISREKALKFGKGKEAIIEDIKIKEVEELKNKFENYYSQMDIG</sequence>
<dbReference type="RefSeq" id="WP_216520268.1">
    <property type="nucleotide sequence ID" value="NZ_JAHLPM010000010.1"/>
</dbReference>
<evidence type="ECO:0000313" key="2">
    <source>
        <dbReference type="EMBL" id="MBU5438849.1"/>
    </source>
</evidence>
<dbReference type="Proteomes" id="UP000749471">
    <property type="component" value="Unassembled WGS sequence"/>
</dbReference>
<proteinExistence type="predicted"/>
<dbReference type="EMBL" id="JAHLPM010000010">
    <property type="protein sequence ID" value="MBU5438849.1"/>
    <property type="molecule type" value="Genomic_DNA"/>
</dbReference>
<comment type="caution">
    <text evidence="2">The sequence shown here is derived from an EMBL/GenBank/DDBJ whole genome shotgun (WGS) entry which is preliminary data.</text>
</comment>
<organism evidence="2 3">
    <name type="scientific">Tissierella simiarum</name>
    <dbReference type="NCBI Taxonomy" id="2841534"/>
    <lineage>
        <taxon>Bacteria</taxon>
        <taxon>Bacillati</taxon>
        <taxon>Bacillota</taxon>
        <taxon>Tissierellia</taxon>
        <taxon>Tissierellales</taxon>
        <taxon>Tissierellaceae</taxon>
        <taxon>Tissierella</taxon>
    </lineage>
</organism>
<accession>A0ABS6E9G4</accession>
<protein>
    <submittedName>
        <fullName evidence="2">Uncharacterized protein</fullName>
    </submittedName>
</protein>
<evidence type="ECO:0000313" key="3">
    <source>
        <dbReference type="Proteomes" id="UP000749471"/>
    </source>
</evidence>
<keyword evidence="1" id="KW-0175">Coiled coil</keyword>
<gene>
    <name evidence="2" type="ORF">KQI42_12550</name>
</gene>
<keyword evidence="3" id="KW-1185">Reference proteome</keyword>
<feature type="coiled-coil region" evidence="1">
    <location>
        <begin position="12"/>
        <end position="46"/>
    </location>
</feature>